<dbReference type="AlphaFoldDB" id="A0A4S4BXQ4"/>
<keyword evidence="26" id="KW-1185">Reference proteome</keyword>
<keyword evidence="8" id="KW-0808">Transferase</keyword>
<evidence type="ECO:0000256" key="21">
    <source>
        <dbReference type="ARBA" id="ARBA00041776"/>
    </source>
</evidence>
<keyword evidence="6" id="KW-1003">Cell membrane</keyword>
<evidence type="ECO:0000256" key="13">
    <source>
        <dbReference type="ARBA" id="ARBA00022842"/>
    </source>
</evidence>
<feature type="domain" description="Histidine kinase" evidence="23">
    <location>
        <begin position="250"/>
        <end position="471"/>
    </location>
</feature>
<dbReference type="EMBL" id="SSOB01000012">
    <property type="protein sequence ID" value="THF79973.1"/>
    <property type="molecule type" value="Genomic_DNA"/>
</dbReference>
<evidence type="ECO:0000259" key="24">
    <source>
        <dbReference type="PROSITE" id="PS50885"/>
    </source>
</evidence>
<comment type="cofactor">
    <cofactor evidence="2">
        <name>Mn(2+)</name>
        <dbReference type="ChEBI" id="CHEBI:29035"/>
    </cofactor>
</comment>
<dbReference type="Gene3D" id="1.10.287.130">
    <property type="match status" value="1"/>
</dbReference>
<sequence>MPIRAPRRRTLLLLWSFRYVLTLFLGLLLIGLATVAWIRAETVHGRKEALKEFSLAAAQRVIPAIPDDFYEWIDTRQRLYRIPGQFALSVYDNEGTVLYAKSGPGGESVPAAASLSDPARSADRLRAASADGYYVLTAPVIAGDRRIGSVVVAYSNAELARVEQNYVLIASLLLSSGLLGWLIIYLLSRNLRKPIARLADALNQVEAGDYDVAVPADVKEREVHELLVSFRSMAARLGVLEELRTQLLAGVTHDLKTPVASIRGLIAAVRDEVVTGREAAEFLDISLENTRKLQRMIDDLLDFNSFASGKPHVDREPIDLGKLLPEIVYQWGLLDQEDRISLHVQIPEGERSRIAAGDAARIQQILVNLLNNSKQAFEGNGTIVVALSEPAGPGLPYIVSIEDNGPGIAEAEQPHIFERYYRGENKKLVSSGLGLGLTYGRMLASAMDGQLLLHSSSPQGTTFRLLLPAWPDSRLPAKAQVQ</sequence>
<dbReference type="InterPro" id="IPR036097">
    <property type="entry name" value="HisK_dim/P_sf"/>
</dbReference>
<dbReference type="InterPro" id="IPR003660">
    <property type="entry name" value="HAMP_dom"/>
</dbReference>
<accession>A0A4S4BXQ4</accession>
<dbReference type="Gene3D" id="6.10.340.10">
    <property type="match status" value="1"/>
</dbReference>
<evidence type="ECO:0000313" key="25">
    <source>
        <dbReference type="EMBL" id="THF79973.1"/>
    </source>
</evidence>
<evidence type="ECO:0000256" key="18">
    <source>
        <dbReference type="ARBA" id="ARBA00023136"/>
    </source>
</evidence>
<dbReference type="GO" id="GO:0005886">
    <property type="term" value="C:plasma membrane"/>
    <property type="evidence" value="ECO:0007669"/>
    <property type="project" value="UniProtKB-SubCell"/>
</dbReference>
<dbReference type="SMART" id="SM00304">
    <property type="entry name" value="HAMP"/>
    <property type="match status" value="1"/>
</dbReference>
<evidence type="ECO:0000259" key="23">
    <source>
        <dbReference type="PROSITE" id="PS50109"/>
    </source>
</evidence>
<keyword evidence="10 25" id="KW-0418">Kinase</keyword>
<proteinExistence type="predicted"/>
<comment type="caution">
    <text evidence="25">The sequence shown here is derived from an EMBL/GenBank/DDBJ whole genome shotgun (WGS) entry which is preliminary data.</text>
</comment>
<evidence type="ECO:0000256" key="4">
    <source>
        <dbReference type="ARBA" id="ARBA00004651"/>
    </source>
</evidence>
<evidence type="ECO:0000256" key="20">
    <source>
        <dbReference type="ARBA" id="ARBA00040454"/>
    </source>
</evidence>
<dbReference type="SUPFAM" id="SSF55874">
    <property type="entry name" value="ATPase domain of HSP90 chaperone/DNA topoisomerase II/histidine kinase"/>
    <property type="match status" value="1"/>
</dbReference>
<keyword evidence="12" id="KW-0067">ATP-binding</keyword>
<dbReference type="PROSITE" id="PS50885">
    <property type="entry name" value="HAMP"/>
    <property type="match status" value="1"/>
</dbReference>
<dbReference type="CDD" id="cd00082">
    <property type="entry name" value="HisKA"/>
    <property type="match status" value="1"/>
</dbReference>
<dbReference type="InterPro" id="IPR050980">
    <property type="entry name" value="2C_sensor_his_kinase"/>
</dbReference>
<dbReference type="InterPro" id="IPR004358">
    <property type="entry name" value="Sig_transdc_His_kin-like_C"/>
</dbReference>
<evidence type="ECO:0000256" key="12">
    <source>
        <dbReference type="ARBA" id="ARBA00022840"/>
    </source>
</evidence>
<feature type="transmembrane region" description="Helical" evidence="22">
    <location>
        <begin position="12"/>
        <end position="38"/>
    </location>
</feature>
<gene>
    <name evidence="25" type="ORF">E6C55_11665</name>
</gene>
<evidence type="ECO:0000256" key="14">
    <source>
        <dbReference type="ARBA" id="ARBA00022912"/>
    </source>
</evidence>
<reference evidence="25 26" key="1">
    <citation type="submission" date="2019-04" db="EMBL/GenBank/DDBJ databases">
        <title>Cohnella sp. nov. isolated from preserved vegetables.</title>
        <authorList>
            <person name="Lin S.-Y."/>
            <person name="Hung M.-H."/>
            <person name="Young C.-C."/>
        </authorList>
    </citation>
    <scope>NUCLEOTIDE SEQUENCE [LARGE SCALE GENOMIC DNA]</scope>
    <source>
        <strain evidence="25 26">CC-MHH1044</strain>
    </source>
</reference>
<dbReference type="InterPro" id="IPR003594">
    <property type="entry name" value="HATPase_dom"/>
</dbReference>
<evidence type="ECO:0000256" key="9">
    <source>
        <dbReference type="ARBA" id="ARBA00022741"/>
    </source>
</evidence>
<feature type="transmembrane region" description="Helical" evidence="22">
    <location>
        <begin position="166"/>
        <end position="187"/>
    </location>
</feature>
<dbReference type="GO" id="GO:0005524">
    <property type="term" value="F:ATP binding"/>
    <property type="evidence" value="ECO:0007669"/>
    <property type="project" value="UniProtKB-KW"/>
</dbReference>
<keyword evidence="18 22" id="KW-0472">Membrane</keyword>
<keyword evidence="22" id="KW-1133">Transmembrane helix</keyword>
<comment type="subcellular location">
    <subcellularLocation>
        <location evidence="4">Cell membrane</location>
        <topology evidence="4">Multi-pass membrane protein</topology>
    </subcellularLocation>
</comment>
<dbReference type="CDD" id="cd06225">
    <property type="entry name" value="HAMP"/>
    <property type="match status" value="1"/>
</dbReference>
<evidence type="ECO:0000256" key="22">
    <source>
        <dbReference type="SAM" id="Phobius"/>
    </source>
</evidence>
<dbReference type="GO" id="GO:0000155">
    <property type="term" value="F:phosphorelay sensor kinase activity"/>
    <property type="evidence" value="ECO:0007669"/>
    <property type="project" value="InterPro"/>
</dbReference>
<evidence type="ECO:0000256" key="7">
    <source>
        <dbReference type="ARBA" id="ARBA00022553"/>
    </source>
</evidence>
<dbReference type="InterPro" id="IPR036890">
    <property type="entry name" value="HATPase_C_sf"/>
</dbReference>
<keyword evidence="13" id="KW-0460">Magnesium</keyword>
<dbReference type="PRINTS" id="PR00344">
    <property type="entry name" value="BCTRLSENSOR"/>
</dbReference>
<keyword evidence="22" id="KW-0812">Transmembrane</keyword>
<dbReference type="PANTHER" id="PTHR44936:SF9">
    <property type="entry name" value="SENSOR PROTEIN CREC"/>
    <property type="match status" value="1"/>
</dbReference>
<keyword evidence="9" id="KW-0547">Nucleotide-binding</keyword>
<keyword evidence="17" id="KW-0843">Virulence</keyword>
<comment type="catalytic activity">
    <reaction evidence="1">
        <text>ATP + protein L-histidine = ADP + protein N-phospho-L-histidine.</text>
        <dbReference type="EC" id="2.7.13.3"/>
    </reaction>
</comment>
<dbReference type="SUPFAM" id="SSF47384">
    <property type="entry name" value="Homodimeric domain of signal transducing histidine kinase"/>
    <property type="match status" value="1"/>
</dbReference>
<dbReference type="CDD" id="cd00075">
    <property type="entry name" value="HATPase"/>
    <property type="match status" value="1"/>
</dbReference>
<keyword evidence="11" id="KW-0378">Hydrolase</keyword>
<dbReference type="OrthoDB" id="9813151at2"/>
<evidence type="ECO:0000256" key="19">
    <source>
        <dbReference type="ARBA" id="ARBA00023211"/>
    </source>
</evidence>
<dbReference type="InterPro" id="IPR005467">
    <property type="entry name" value="His_kinase_dom"/>
</dbReference>
<dbReference type="Pfam" id="PF00512">
    <property type="entry name" value="HisKA"/>
    <property type="match status" value="1"/>
</dbReference>
<keyword evidence="7" id="KW-0597">Phosphoprotein</keyword>
<dbReference type="PROSITE" id="PS50109">
    <property type="entry name" value="HIS_KIN"/>
    <property type="match status" value="1"/>
</dbReference>
<protein>
    <recommendedName>
        <fullName evidence="20">Signal transduction histidine-protein kinase/phosphatase MprB</fullName>
        <ecNumber evidence="5">2.7.13.3</ecNumber>
    </recommendedName>
    <alternativeName>
        <fullName evidence="21">Mycobacterial persistence regulator B</fullName>
    </alternativeName>
</protein>
<dbReference type="EC" id="2.7.13.3" evidence="5"/>
<keyword evidence="14" id="KW-0904">Protein phosphatase</keyword>
<evidence type="ECO:0000256" key="15">
    <source>
        <dbReference type="ARBA" id="ARBA00023012"/>
    </source>
</evidence>
<evidence type="ECO:0000256" key="10">
    <source>
        <dbReference type="ARBA" id="ARBA00022777"/>
    </source>
</evidence>
<dbReference type="SUPFAM" id="SSF158472">
    <property type="entry name" value="HAMP domain-like"/>
    <property type="match status" value="1"/>
</dbReference>
<keyword evidence="16" id="KW-0346">Stress response</keyword>
<feature type="domain" description="HAMP" evidence="24">
    <location>
        <begin position="189"/>
        <end position="242"/>
    </location>
</feature>
<evidence type="ECO:0000256" key="17">
    <source>
        <dbReference type="ARBA" id="ARBA00023026"/>
    </source>
</evidence>
<dbReference type="PANTHER" id="PTHR44936">
    <property type="entry name" value="SENSOR PROTEIN CREC"/>
    <property type="match status" value="1"/>
</dbReference>
<dbReference type="Pfam" id="PF00672">
    <property type="entry name" value="HAMP"/>
    <property type="match status" value="1"/>
</dbReference>
<dbReference type="Gene3D" id="3.30.565.10">
    <property type="entry name" value="Histidine kinase-like ATPase, C-terminal domain"/>
    <property type="match status" value="1"/>
</dbReference>
<dbReference type="SMART" id="SM00387">
    <property type="entry name" value="HATPase_c"/>
    <property type="match status" value="1"/>
</dbReference>
<dbReference type="Proteomes" id="UP000310636">
    <property type="component" value="Unassembled WGS sequence"/>
</dbReference>
<keyword evidence="19" id="KW-0464">Manganese</keyword>
<evidence type="ECO:0000256" key="3">
    <source>
        <dbReference type="ARBA" id="ARBA00001946"/>
    </source>
</evidence>
<evidence type="ECO:0000256" key="1">
    <source>
        <dbReference type="ARBA" id="ARBA00000085"/>
    </source>
</evidence>
<evidence type="ECO:0000256" key="5">
    <source>
        <dbReference type="ARBA" id="ARBA00012438"/>
    </source>
</evidence>
<evidence type="ECO:0000256" key="2">
    <source>
        <dbReference type="ARBA" id="ARBA00001936"/>
    </source>
</evidence>
<evidence type="ECO:0000256" key="8">
    <source>
        <dbReference type="ARBA" id="ARBA00022679"/>
    </source>
</evidence>
<evidence type="ECO:0000313" key="26">
    <source>
        <dbReference type="Proteomes" id="UP000310636"/>
    </source>
</evidence>
<dbReference type="GO" id="GO:0004721">
    <property type="term" value="F:phosphoprotein phosphatase activity"/>
    <property type="evidence" value="ECO:0007669"/>
    <property type="project" value="UniProtKB-KW"/>
</dbReference>
<name>A0A4S4BXQ4_9BACL</name>
<evidence type="ECO:0000256" key="11">
    <source>
        <dbReference type="ARBA" id="ARBA00022801"/>
    </source>
</evidence>
<evidence type="ECO:0000256" key="6">
    <source>
        <dbReference type="ARBA" id="ARBA00022475"/>
    </source>
</evidence>
<comment type="cofactor">
    <cofactor evidence="3">
        <name>Mg(2+)</name>
        <dbReference type="ChEBI" id="CHEBI:18420"/>
    </cofactor>
</comment>
<keyword evidence="15" id="KW-0902">Two-component regulatory system</keyword>
<evidence type="ECO:0000256" key="16">
    <source>
        <dbReference type="ARBA" id="ARBA00023016"/>
    </source>
</evidence>
<dbReference type="SMART" id="SM00388">
    <property type="entry name" value="HisKA"/>
    <property type="match status" value="1"/>
</dbReference>
<dbReference type="RefSeq" id="WP_136369962.1">
    <property type="nucleotide sequence ID" value="NZ_SSOB01000012.1"/>
</dbReference>
<dbReference type="Pfam" id="PF02518">
    <property type="entry name" value="HATPase_c"/>
    <property type="match status" value="1"/>
</dbReference>
<dbReference type="InterPro" id="IPR003661">
    <property type="entry name" value="HisK_dim/P_dom"/>
</dbReference>
<organism evidence="25 26">
    <name type="scientific">Cohnella fermenti</name>
    <dbReference type="NCBI Taxonomy" id="2565925"/>
    <lineage>
        <taxon>Bacteria</taxon>
        <taxon>Bacillati</taxon>
        <taxon>Bacillota</taxon>
        <taxon>Bacilli</taxon>
        <taxon>Bacillales</taxon>
        <taxon>Paenibacillaceae</taxon>
        <taxon>Cohnella</taxon>
    </lineage>
</organism>